<dbReference type="InterPro" id="IPR024977">
    <property type="entry name" value="Apc4-like_WD40_dom"/>
</dbReference>
<accession>A0ABZ0HU86</accession>
<dbReference type="Gene3D" id="2.130.10.10">
    <property type="entry name" value="YVTN repeat-like/Quinoprotein amine dehydrogenase"/>
    <property type="match status" value="2"/>
</dbReference>
<proteinExistence type="predicted"/>
<dbReference type="SMART" id="SM00320">
    <property type="entry name" value="WD40"/>
    <property type="match status" value="5"/>
</dbReference>
<evidence type="ECO:0000313" key="3">
    <source>
        <dbReference type="Proteomes" id="UP001626536"/>
    </source>
</evidence>
<keyword evidence="3" id="KW-1185">Reference proteome</keyword>
<evidence type="ECO:0000259" key="1">
    <source>
        <dbReference type="Pfam" id="PF12894"/>
    </source>
</evidence>
<evidence type="ECO:0000313" key="2">
    <source>
        <dbReference type="EMBL" id="WOJ90837.1"/>
    </source>
</evidence>
<gene>
    <name evidence="2" type="ORF">RZS28_06015</name>
</gene>
<feature type="domain" description="Anaphase-promoting complex subunit 4-like WD40" evidence="1">
    <location>
        <begin position="266"/>
        <end position="332"/>
    </location>
</feature>
<dbReference type="Pfam" id="PF00400">
    <property type="entry name" value="WD40"/>
    <property type="match status" value="1"/>
</dbReference>
<dbReference type="Pfam" id="PF12894">
    <property type="entry name" value="ANAPC4_WD40"/>
    <property type="match status" value="1"/>
</dbReference>
<dbReference type="RefSeq" id="WP_407340423.1">
    <property type="nucleotide sequence ID" value="NZ_CP136862.1"/>
</dbReference>
<sequence length="335" mass="35333">MADPTTSLTANVTPLDAGAPVTAAAFIGNVPALALGDGSIFLAATGAEKRVIVHADGAVLVAAPLAQRLVTGGDDGRIVSTSPNGETQEIAHEKGKWIDALAAREDGAIAWSTGKQVYARDPKGEIKSFTAPSTVRGLAFMPKGYRIAMAHYNGATLWFPNAAAAPEVFEWKGSHLDIVVSPDGRFLLTSMQENALHAWRVADKKDMRLSGYPTKTRSLSWSFDGNWLATSGADAGVIWPFKDKDGPMNKAPQECGVRKAKVTSVAFHPKALVLALGYEDGWVLLCRTQDGAEILVRGPAEGEQAAISALAWDSAGRRLLFGAADGKAGLLNMPA</sequence>
<protein>
    <submittedName>
        <fullName evidence="2">WD40 repeat domain-containing protein</fullName>
    </submittedName>
</protein>
<name>A0ABZ0HU86_9HYPH</name>
<organism evidence="2 3">
    <name type="scientific">Methylocapsa polymorpha</name>
    <dbReference type="NCBI Taxonomy" id="3080828"/>
    <lineage>
        <taxon>Bacteria</taxon>
        <taxon>Pseudomonadati</taxon>
        <taxon>Pseudomonadota</taxon>
        <taxon>Alphaproteobacteria</taxon>
        <taxon>Hyphomicrobiales</taxon>
        <taxon>Beijerinckiaceae</taxon>
        <taxon>Methylocapsa</taxon>
    </lineage>
</organism>
<dbReference type="EMBL" id="CP136862">
    <property type="protein sequence ID" value="WOJ90837.1"/>
    <property type="molecule type" value="Genomic_DNA"/>
</dbReference>
<dbReference type="PANTHER" id="PTHR19879:SF9">
    <property type="entry name" value="TRANSCRIPTION INITIATION FACTOR TFIID SUBUNIT 5"/>
    <property type="match status" value="1"/>
</dbReference>
<dbReference type="SUPFAM" id="SSF63829">
    <property type="entry name" value="Calcium-dependent phosphotriesterase"/>
    <property type="match status" value="1"/>
</dbReference>
<dbReference type="InterPro" id="IPR001680">
    <property type="entry name" value="WD40_rpt"/>
</dbReference>
<reference evidence="2 3" key="1">
    <citation type="submission" date="2023-10" db="EMBL/GenBank/DDBJ databases">
        <title>Novel methanotroph of the genus Methylocapsa from a subarctic wetland.</title>
        <authorList>
            <person name="Belova S.E."/>
            <person name="Oshkin I.Y."/>
            <person name="Miroshnikov K."/>
            <person name="Dedysh S.N."/>
        </authorList>
    </citation>
    <scope>NUCLEOTIDE SEQUENCE [LARGE SCALE GENOMIC DNA]</scope>
    <source>
        <strain evidence="2 3">RX1</strain>
    </source>
</reference>
<dbReference type="PANTHER" id="PTHR19879">
    <property type="entry name" value="TRANSCRIPTION INITIATION FACTOR TFIID"/>
    <property type="match status" value="1"/>
</dbReference>
<dbReference type="Proteomes" id="UP001626536">
    <property type="component" value="Chromosome"/>
</dbReference>
<dbReference type="InterPro" id="IPR015943">
    <property type="entry name" value="WD40/YVTN_repeat-like_dom_sf"/>
</dbReference>